<dbReference type="EMBL" id="JBHUJD010000001">
    <property type="protein sequence ID" value="MFD2309050.1"/>
    <property type="molecule type" value="Genomic_DNA"/>
</dbReference>
<evidence type="ECO:0000313" key="1">
    <source>
        <dbReference type="EMBL" id="MFD2309050.1"/>
    </source>
</evidence>
<gene>
    <name evidence="1" type="ORF">ACFSKX_01355</name>
</gene>
<keyword evidence="2" id="KW-1185">Reference proteome</keyword>
<protein>
    <recommendedName>
        <fullName evidence="3">GTPase</fullName>
    </recommendedName>
</protein>
<organism evidence="1 2">
    <name type="scientific">Microbulbifer halophilus</name>
    <dbReference type="NCBI Taxonomy" id="453963"/>
    <lineage>
        <taxon>Bacteria</taxon>
        <taxon>Pseudomonadati</taxon>
        <taxon>Pseudomonadota</taxon>
        <taxon>Gammaproteobacteria</taxon>
        <taxon>Cellvibrionales</taxon>
        <taxon>Microbulbiferaceae</taxon>
        <taxon>Microbulbifer</taxon>
    </lineage>
</organism>
<evidence type="ECO:0008006" key="3">
    <source>
        <dbReference type="Google" id="ProtNLM"/>
    </source>
</evidence>
<dbReference type="Proteomes" id="UP001597425">
    <property type="component" value="Unassembled WGS sequence"/>
</dbReference>
<reference evidence="2" key="1">
    <citation type="journal article" date="2019" name="Int. J. Syst. Evol. Microbiol.">
        <title>The Global Catalogue of Microorganisms (GCM) 10K type strain sequencing project: providing services to taxonomists for standard genome sequencing and annotation.</title>
        <authorList>
            <consortium name="The Broad Institute Genomics Platform"/>
            <consortium name="The Broad Institute Genome Sequencing Center for Infectious Disease"/>
            <person name="Wu L."/>
            <person name="Ma J."/>
        </authorList>
    </citation>
    <scope>NUCLEOTIDE SEQUENCE [LARGE SCALE GENOMIC DNA]</scope>
    <source>
        <strain evidence="2">KCTC 12848</strain>
    </source>
</reference>
<comment type="caution">
    <text evidence="1">The sequence shown here is derived from an EMBL/GenBank/DDBJ whole genome shotgun (WGS) entry which is preliminary data.</text>
</comment>
<sequence>MQEAVSPAADAAPQEQWIAGLRLPPPSLSSLSCGCANERQLFRWLIACDLQPYRPADRQRLVDMLFVLIGEIARWQAPAPRRLAMLELLRQYTLACVDSMALQHATFAGAQTIELRKSVLAAMRLLLYLGRAFAGAAVQLAGPDGVGLLAREKCARSLQRAVDVHRRTVRLHTLFGLVAPENTWRDMQLLVQLGRRWKLADKKVRDTRHPRNRDSAAGAYLQAALFASANPVQLAADEQERFWNRTCDWARAGAIVDRYTGRANALLASLALDQPPVPANRLGNCPVDLRHFSGSRGWKVDLGGVLALLERQRRRRRDPLLEHARQIWAQQTGRGERRTPVQRDCDIAIGISAICHHLGGRGKLPGKFFDGAAPDGDHLCLEVDAVDFHSGQTLGEYAVALPPAPGRAGGTRARRRAGERYRLERANLLNSSDRGMGLSLPLSSRDRLRVGDLLGLRLDGAWQLAVVRWQHTLPDHCRAGVEALVAGPLPVEVQRHTAAGHLSAPISGLLVKAVRGKRASLLLPVPLFKCYDTVELQGRDRSRAVTLERQTLATGSFAGFEFV</sequence>
<proteinExistence type="predicted"/>
<dbReference type="RefSeq" id="WP_265721098.1">
    <property type="nucleotide sequence ID" value="NZ_JAPIVK010000008.1"/>
</dbReference>
<evidence type="ECO:0000313" key="2">
    <source>
        <dbReference type="Proteomes" id="UP001597425"/>
    </source>
</evidence>
<accession>A0ABW5E9K1</accession>
<name>A0ABW5E9K1_9GAMM</name>